<dbReference type="SMART" id="SM00490">
    <property type="entry name" value="HELICc"/>
    <property type="match status" value="1"/>
</dbReference>
<dbReference type="GO" id="GO:0005829">
    <property type="term" value="C:cytosol"/>
    <property type="evidence" value="ECO:0007669"/>
    <property type="project" value="TreeGrafter"/>
</dbReference>
<proteinExistence type="predicted"/>
<dbReference type="OrthoDB" id="9804086at2"/>
<dbReference type="Proteomes" id="UP000002601">
    <property type="component" value="Chromosome"/>
</dbReference>
<organism evidence="3 4">
    <name type="scientific">Maridesulfovibrio salexigens (strain ATCC 14822 / DSM 2638 / NCIMB 8403 / VKM B-1763)</name>
    <name type="common">Desulfovibrio salexigens</name>
    <dbReference type="NCBI Taxonomy" id="526222"/>
    <lineage>
        <taxon>Bacteria</taxon>
        <taxon>Pseudomonadati</taxon>
        <taxon>Thermodesulfobacteriota</taxon>
        <taxon>Desulfovibrionia</taxon>
        <taxon>Desulfovibrionales</taxon>
        <taxon>Desulfovibrionaceae</taxon>
        <taxon>Maridesulfovibrio</taxon>
    </lineage>
</organism>
<dbReference type="PROSITE" id="PS51192">
    <property type="entry name" value="HELICASE_ATP_BIND_1"/>
    <property type="match status" value="1"/>
</dbReference>
<dbReference type="HOGENOM" id="CLU_011771_2_1_7"/>
<evidence type="ECO:0000259" key="2">
    <source>
        <dbReference type="PROSITE" id="PS51194"/>
    </source>
</evidence>
<dbReference type="EMBL" id="CP001649">
    <property type="protein sequence ID" value="ACS80323.1"/>
    <property type="molecule type" value="Genomic_DNA"/>
</dbReference>
<evidence type="ECO:0000313" key="4">
    <source>
        <dbReference type="Proteomes" id="UP000002601"/>
    </source>
</evidence>
<dbReference type="STRING" id="526222.Desal_2267"/>
<dbReference type="InterPro" id="IPR006935">
    <property type="entry name" value="Helicase/UvrB_N"/>
</dbReference>
<dbReference type="Pfam" id="PF00271">
    <property type="entry name" value="Helicase_C"/>
    <property type="match status" value="1"/>
</dbReference>
<dbReference type="InterPro" id="IPR050742">
    <property type="entry name" value="Helicase_Restrict-Modif_Enz"/>
</dbReference>
<dbReference type="CDD" id="cd17926">
    <property type="entry name" value="DEXHc_RE"/>
    <property type="match status" value="1"/>
</dbReference>
<dbReference type="InterPro" id="IPR027417">
    <property type="entry name" value="P-loop_NTPase"/>
</dbReference>
<dbReference type="PANTHER" id="PTHR47396:SF1">
    <property type="entry name" value="ATP-DEPENDENT HELICASE IRC3-RELATED"/>
    <property type="match status" value="1"/>
</dbReference>
<keyword evidence="4" id="KW-1185">Reference proteome</keyword>
<evidence type="ECO:0000313" key="3">
    <source>
        <dbReference type="EMBL" id="ACS80323.1"/>
    </source>
</evidence>
<dbReference type="SMART" id="SM00487">
    <property type="entry name" value="DEXDc"/>
    <property type="match status" value="1"/>
</dbReference>
<reference evidence="3 4" key="1">
    <citation type="submission" date="2009-06" db="EMBL/GenBank/DDBJ databases">
        <title>Complete sequence of Desulfovibrio salexigens DSM 2638.</title>
        <authorList>
            <consortium name="US DOE Joint Genome Institute"/>
            <person name="Lucas S."/>
            <person name="Copeland A."/>
            <person name="Lapidus A."/>
            <person name="Glavina del Rio T."/>
            <person name="Tice H."/>
            <person name="Bruce D."/>
            <person name="Goodwin L."/>
            <person name="Pitluck S."/>
            <person name="Munk A.C."/>
            <person name="Brettin T."/>
            <person name="Detter J.C."/>
            <person name="Han C."/>
            <person name="Tapia R."/>
            <person name="Larimer F."/>
            <person name="Land M."/>
            <person name="Hauser L."/>
            <person name="Kyrpides N."/>
            <person name="Anderson I."/>
            <person name="Wall J.D."/>
            <person name="Arkin A.P."/>
            <person name="Dehal P."/>
            <person name="Chivian D."/>
            <person name="Giles B."/>
            <person name="Hazen T.C."/>
        </authorList>
    </citation>
    <scope>NUCLEOTIDE SEQUENCE [LARGE SCALE GENOMIC DNA]</scope>
    <source>
        <strain evidence="4">ATCC 14822 / DSM 2638 / NCIMB 8403 / VKM B-1763</strain>
    </source>
</reference>
<feature type="domain" description="Helicase C-terminal" evidence="2">
    <location>
        <begin position="303"/>
        <end position="449"/>
    </location>
</feature>
<name>C6BWP3_MARSD</name>
<dbReference type="InterPro" id="IPR001650">
    <property type="entry name" value="Helicase_C-like"/>
</dbReference>
<dbReference type="GO" id="GO:0003677">
    <property type="term" value="F:DNA binding"/>
    <property type="evidence" value="ECO:0007669"/>
    <property type="project" value="InterPro"/>
</dbReference>
<dbReference type="PANTHER" id="PTHR47396">
    <property type="entry name" value="TYPE I RESTRICTION ENZYME ECOKI R PROTEIN"/>
    <property type="match status" value="1"/>
</dbReference>
<dbReference type="RefSeq" id="WP_015852139.1">
    <property type="nucleotide sequence ID" value="NC_012881.1"/>
</dbReference>
<dbReference type="GO" id="GO:0005524">
    <property type="term" value="F:ATP binding"/>
    <property type="evidence" value="ECO:0007669"/>
    <property type="project" value="InterPro"/>
</dbReference>
<dbReference type="Pfam" id="PF04851">
    <property type="entry name" value="ResIII"/>
    <property type="match status" value="1"/>
</dbReference>
<dbReference type="GO" id="GO:0016787">
    <property type="term" value="F:hydrolase activity"/>
    <property type="evidence" value="ECO:0007669"/>
    <property type="project" value="InterPro"/>
</dbReference>
<dbReference type="eggNOG" id="COG1061">
    <property type="taxonomic scope" value="Bacteria"/>
</dbReference>
<dbReference type="KEGG" id="dsa:Desal_2267"/>
<gene>
    <name evidence="3" type="ordered locus">Desal_2267</name>
</gene>
<dbReference type="Gene3D" id="3.40.50.300">
    <property type="entry name" value="P-loop containing nucleotide triphosphate hydrolases"/>
    <property type="match status" value="2"/>
</dbReference>
<accession>C6BWP3</accession>
<sequence length="449" mass="49813">MLIEISKDLTITDAPEELIDEIKEALTLMNPDYINAIKYRGRVGKRIPKYIKMWSGDRKKRLHCPRGFGIELHQIAKAADIEPTYEDKRLELDPVDFSFKGELRPYQQAALQSFSNQTQGLLEAGTGAGKTVMALALIAERKQPCLIIVHTKELLMQWIDRINQFLGIEAGQIGGGKFKIKPLTVATIQTARNRLKDLKKTFGHIVVDECHRTPASTFQKVVKNFDAKYLTGLSATPYRADGLDRMINLTLGPVVHRVNPDLLRNTGAILKPEIFTVETAFRFAGNASEEYSLMMTAIAEDYPRNKIIASCVSKELQQNPGTMLMVADRTAHLDALSDLLFDQGVEVAVLTGKTPAGEREEIINDLNAGKIKVLASTASLIGEGFDCPGLSTLFLCSPIKSKGRLVQIIGRILRPADGKRPRLYDFVDIEVGVLKHSAGLRQKIYAEIA</sequence>
<dbReference type="PROSITE" id="PS51194">
    <property type="entry name" value="HELICASE_CTER"/>
    <property type="match status" value="1"/>
</dbReference>
<dbReference type="AlphaFoldDB" id="C6BWP3"/>
<dbReference type="InterPro" id="IPR014001">
    <property type="entry name" value="Helicase_ATP-bd"/>
</dbReference>
<protein>
    <submittedName>
        <fullName evidence="3">Type III restriction protein res subunit</fullName>
    </submittedName>
</protein>
<feature type="domain" description="Helicase ATP-binding" evidence="1">
    <location>
        <begin position="111"/>
        <end position="255"/>
    </location>
</feature>
<dbReference type="SUPFAM" id="SSF52540">
    <property type="entry name" value="P-loop containing nucleoside triphosphate hydrolases"/>
    <property type="match status" value="1"/>
</dbReference>
<evidence type="ECO:0000259" key="1">
    <source>
        <dbReference type="PROSITE" id="PS51192"/>
    </source>
</evidence>